<accession>A0A9D1ZL87</accession>
<evidence type="ECO:0000313" key="1">
    <source>
        <dbReference type="EMBL" id="HIY92287.1"/>
    </source>
</evidence>
<organism evidence="1 2">
    <name type="scientific">Candidatus Companilactobacillus pullicola</name>
    <dbReference type="NCBI Taxonomy" id="2838523"/>
    <lineage>
        <taxon>Bacteria</taxon>
        <taxon>Bacillati</taxon>
        <taxon>Bacillota</taxon>
        <taxon>Bacilli</taxon>
        <taxon>Lactobacillales</taxon>
        <taxon>Lactobacillaceae</taxon>
        <taxon>Companilactobacillus</taxon>
    </lineage>
</organism>
<protein>
    <recommendedName>
        <fullName evidence="3">Uracil-DNA glycosylase-like domain-containing protein</fullName>
    </recommendedName>
</protein>
<comment type="caution">
    <text evidence="1">The sequence shown here is derived from an EMBL/GenBank/DDBJ whole genome shotgun (WGS) entry which is preliminary data.</text>
</comment>
<sequence>MKNSKFNSMDSWAIWDIPDVDLTNKTPDERQRIFGDNYQPNHFPSGKLNKDLDSKLKSSKYVIAGMNPGNAASEQPAEPFSNFHGAKKSADYRLAAALYNTEIWGSFMTDVSSTIESKSDKVKITQNDVEKFEKHLDELNIPDDVTIIALGTKTFDALKKFAKRDVKKIYHYSRSNGWWKAEKVHGQIEDILNN</sequence>
<reference evidence="1" key="1">
    <citation type="journal article" date="2021" name="PeerJ">
        <title>Extensive microbial diversity within the chicken gut microbiome revealed by metagenomics and culture.</title>
        <authorList>
            <person name="Gilroy R."/>
            <person name="Ravi A."/>
            <person name="Getino M."/>
            <person name="Pursley I."/>
            <person name="Horton D.L."/>
            <person name="Alikhan N.F."/>
            <person name="Baker D."/>
            <person name="Gharbi K."/>
            <person name="Hall N."/>
            <person name="Watson M."/>
            <person name="Adriaenssens E.M."/>
            <person name="Foster-Nyarko E."/>
            <person name="Jarju S."/>
            <person name="Secka A."/>
            <person name="Antonio M."/>
            <person name="Oren A."/>
            <person name="Chaudhuri R.R."/>
            <person name="La Ragione R."/>
            <person name="Hildebrand F."/>
            <person name="Pallen M.J."/>
        </authorList>
    </citation>
    <scope>NUCLEOTIDE SEQUENCE</scope>
    <source>
        <strain evidence="1">3204</strain>
    </source>
</reference>
<dbReference type="EMBL" id="DXCM01000031">
    <property type="protein sequence ID" value="HIY92287.1"/>
    <property type="molecule type" value="Genomic_DNA"/>
</dbReference>
<dbReference type="AlphaFoldDB" id="A0A9D1ZL87"/>
<gene>
    <name evidence="1" type="ORF">H9820_05010</name>
</gene>
<dbReference type="Proteomes" id="UP000824013">
    <property type="component" value="Unassembled WGS sequence"/>
</dbReference>
<name>A0A9D1ZL87_9LACO</name>
<reference evidence="1" key="2">
    <citation type="submission" date="2021-04" db="EMBL/GenBank/DDBJ databases">
        <authorList>
            <person name="Gilroy R."/>
        </authorList>
    </citation>
    <scope>NUCLEOTIDE SEQUENCE</scope>
    <source>
        <strain evidence="1">3204</strain>
    </source>
</reference>
<evidence type="ECO:0000313" key="2">
    <source>
        <dbReference type="Proteomes" id="UP000824013"/>
    </source>
</evidence>
<evidence type="ECO:0008006" key="3">
    <source>
        <dbReference type="Google" id="ProtNLM"/>
    </source>
</evidence>
<proteinExistence type="predicted"/>